<proteinExistence type="predicted"/>
<evidence type="ECO:0000313" key="3">
    <source>
        <dbReference type="Proteomes" id="UP000626242"/>
    </source>
</evidence>
<evidence type="ECO:0000313" key="2">
    <source>
        <dbReference type="EMBL" id="MBD8017582.1"/>
    </source>
</evidence>
<dbReference type="Proteomes" id="UP000626242">
    <property type="component" value="Unassembled WGS sequence"/>
</dbReference>
<protein>
    <submittedName>
        <fullName evidence="2">Uncharacterized protein</fullName>
    </submittedName>
</protein>
<sequence length="332" mass="37963">MKLNLFGKALFMAMLAFVVSTFVYFSFANIYSSKILNFQEFEQQFSSGIYQYRKLSGWLLLGVYEVFQSLNLDPEIFKLKFLDPKSEPLFYLSFYLLNTFFLMLSAVMLTLISESKSFEATETEKTLINGLIIFTISLSQFVIVPYDVSSYFFLILFFYILLKFLNQQNAQNLVSLCLILALSTLNRETAALSVSIAATLLYAKNGLRQDTKVPVLILAGVFVAGYFGLRMFGEDFTTNDGNLLIQNFTQQKNLLGLVFWITFLVFSLLIAKNKGCARRILMFHVLSAPYIFMCFYSGILYEIRLYVPLFITSVLIGRTKLSQISLNKTIFG</sequence>
<gene>
    <name evidence="2" type="ORF">H9628_03775</name>
</gene>
<organism evidence="2 3">
    <name type="scientific">Kaistella pullorum</name>
    <dbReference type="NCBI Taxonomy" id="2763074"/>
    <lineage>
        <taxon>Bacteria</taxon>
        <taxon>Pseudomonadati</taxon>
        <taxon>Bacteroidota</taxon>
        <taxon>Flavobacteriia</taxon>
        <taxon>Flavobacteriales</taxon>
        <taxon>Weeksellaceae</taxon>
        <taxon>Chryseobacterium group</taxon>
        <taxon>Kaistella</taxon>
    </lineage>
</organism>
<keyword evidence="1" id="KW-0812">Transmembrane</keyword>
<evidence type="ECO:0000256" key="1">
    <source>
        <dbReference type="SAM" id="Phobius"/>
    </source>
</evidence>
<feature type="transmembrane region" description="Helical" evidence="1">
    <location>
        <begin position="6"/>
        <end position="31"/>
    </location>
</feature>
<feature type="transmembrane region" description="Helical" evidence="1">
    <location>
        <begin position="215"/>
        <end position="233"/>
    </location>
</feature>
<feature type="transmembrane region" description="Helical" evidence="1">
    <location>
        <begin position="90"/>
        <end position="111"/>
    </location>
</feature>
<dbReference type="RefSeq" id="WP_251832783.1">
    <property type="nucleotide sequence ID" value="NZ_JACSPS010000001.1"/>
</dbReference>
<feature type="transmembrane region" description="Helical" evidence="1">
    <location>
        <begin position="280"/>
        <end position="299"/>
    </location>
</feature>
<keyword evidence="1" id="KW-1133">Transmembrane helix</keyword>
<feature type="transmembrane region" description="Helical" evidence="1">
    <location>
        <begin position="131"/>
        <end position="161"/>
    </location>
</feature>
<comment type="caution">
    <text evidence="2">The sequence shown here is derived from an EMBL/GenBank/DDBJ whole genome shotgun (WGS) entry which is preliminary data.</text>
</comment>
<reference evidence="2 3" key="1">
    <citation type="submission" date="2020-08" db="EMBL/GenBank/DDBJ databases">
        <title>A Genomic Blueprint of the Chicken Gut Microbiome.</title>
        <authorList>
            <person name="Gilroy R."/>
            <person name="Ravi A."/>
            <person name="Getino M."/>
            <person name="Pursley I."/>
            <person name="Horton D.L."/>
            <person name="Alikhan N.-F."/>
            <person name="Baker D."/>
            <person name="Gharbi K."/>
            <person name="Hall N."/>
            <person name="Watson M."/>
            <person name="Adriaenssens E.M."/>
            <person name="Foster-Nyarko E."/>
            <person name="Jarju S."/>
            <person name="Secka A."/>
            <person name="Antonio M."/>
            <person name="Oren A."/>
            <person name="Chaudhuri R."/>
            <person name="La Ragione R.M."/>
            <person name="Hildebrand F."/>
            <person name="Pallen M.J."/>
        </authorList>
    </citation>
    <scope>NUCLEOTIDE SEQUENCE [LARGE SCALE GENOMIC DNA]</scope>
    <source>
        <strain evidence="2 3">Sa1CVA4</strain>
    </source>
</reference>
<accession>A0ABR8WKK1</accession>
<keyword evidence="1" id="KW-0472">Membrane</keyword>
<keyword evidence="3" id="KW-1185">Reference proteome</keyword>
<feature type="transmembrane region" description="Helical" evidence="1">
    <location>
        <begin position="253"/>
        <end position="271"/>
    </location>
</feature>
<dbReference type="EMBL" id="JACSPS010000001">
    <property type="protein sequence ID" value="MBD8017582.1"/>
    <property type="molecule type" value="Genomic_DNA"/>
</dbReference>
<name>A0ABR8WKK1_9FLAO</name>